<evidence type="ECO:0000259" key="3">
    <source>
        <dbReference type="SMART" id="SM01086"/>
    </source>
</evidence>
<dbReference type="InterPro" id="IPR001270">
    <property type="entry name" value="ClpA/B"/>
</dbReference>
<dbReference type="GO" id="GO:0016887">
    <property type="term" value="F:ATP hydrolysis activity"/>
    <property type="evidence" value="ECO:0007669"/>
    <property type="project" value="InterPro"/>
</dbReference>
<reference evidence="5" key="1">
    <citation type="submission" date="2017-09" db="EMBL/GenBank/DDBJ databases">
        <title>Depth-based differentiation of microbial function through sediment-hosted aquifers and enrichment of novel symbionts in the deep terrestrial subsurface.</title>
        <authorList>
            <person name="Probst A.J."/>
            <person name="Ladd B."/>
            <person name="Jarett J.K."/>
            <person name="Geller-Mcgrath D.E."/>
            <person name="Sieber C.M.K."/>
            <person name="Emerson J.B."/>
            <person name="Anantharaman K."/>
            <person name="Thomas B.C."/>
            <person name="Malmstrom R."/>
            <person name="Stieglmeier M."/>
            <person name="Klingl A."/>
            <person name="Woyke T."/>
            <person name="Ryan C.M."/>
            <person name="Banfield J.F."/>
        </authorList>
    </citation>
    <scope>NUCLEOTIDE SEQUENCE [LARGE SCALE GENOMIC DNA]</scope>
</reference>
<dbReference type="SMART" id="SM01086">
    <property type="entry name" value="ClpB_D2-small"/>
    <property type="match status" value="1"/>
</dbReference>
<dbReference type="Gene3D" id="3.40.50.300">
    <property type="entry name" value="P-loop containing nucleotide triphosphate hydrolases"/>
    <property type="match status" value="1"/>
</dbReference>
<gene>
    <name evidence="4" type="ORF">COY87_00895</name>
</gene>
<evidence type="ECO:0000256" key="2">
    <source>
        <dbReference type="ARBA" id="ARBA00022840"/>
    </source>
</evidence>
<comment type="caution">
    <text evidence="4">The sequence shown here is derived from an EMBL/GenBank/DDBJ whole genome shotgun (WGS) entry which is preliminary data.</text>
</comment>
<dbReference type="Pfam" id="PF07724">
    <property type="entry name" value="AAA_2"/>
    <property type="match status" value="1"/>
</dbReference>
<organism evidence="4 5">
    <name type="scientific">Candidatus Roizmanbacteria bacterium CG_4_10_14_0_8_um_filter_33_9</name>
    <dbReference type="NCBI Taxonomy" id="1974826"/>
    <lineage>
        <taxon>Bacteria</taxon>
        <taxon>Candidatus Roizmaniibacteriota</taxon>
    </lineage>
</organism>
<feature type="non-terminal residue" evidence="4">
    <location>
        <position position="1"/>
    </location>
</feature>
<dbReference type="SUPFAM" id="SSF52540">
    <property type="entry name" value="P-loop containing nucleoside triphosphate hydrolases"/>
    <property type="match status" value="1"/>
</dbReference>
<keyword evidence="2" id="KW-0067">ATP-binding</keyword>
<dbReference type="EMBL" id="PFLI01000030">
    <property type="protein sequence ID" value="PIY72447.1"/>
    <property type="molecule type" value="Genomic_DNA"/>
</dbReference>
<dbReference type="AlphaFoldDB" id="A0A2M7QJE0"/>
<dbReference type="Proteomes" id="UP000229401">
    <property type="component" value="Unassembled WGS sequence"/>
</dbReference>
<proteinExistence type="predicted"/>
<dbReference type="PANTHER" id="PTHR11638">
    <property type="entry name" value="ATP-DEPENDENT CLP PROTEASE"/>
    <property type="match status" value="1"/>
</dbReference>
<name>A0A2M7QJE0_9BACT</name>
<dbReference type="InterPro" id="IPR027417">
    <property type="entry name" value="P-loop_NTPase"/>
</dbReference>
<evidence type="ECO:0000313" key="4">
    <source>
        <dbReference type="EMBL" id="PIY72447.1"/>
    </source>
</evidence>
<evidence type="ECO:0000313" key="5">
    <source>
        <dbReference type="Proteomes" id="UP000229401"/>
    </source>
</evidence>
<dbReference type="PANTHER" id="PTHR11638:SF18">
    <property type="entry name" value="HEAT SHOCK PROTEIN 104"/>
    <property type="match status" value="1"/>
</dbReference>
<dbReference type="InterPro" id="IPR050130">
    <property type="entry name" value="ClpA_ClpB"/>
</dbReference>
<dbReference type="Gene3D" id="1.10.8.60">
    <property type="match status" value="1"/>
</dbReference>
<dbReference type="Pfam" id="PF10431">
    <property type="entry name" value="ClpB_D2-small"/>
    <property type="match status" value="1"/>
</dbReference>
<accession>A0A2M7QJE0</accession>
<dbReference type="GO" id="GO:0005737">
    <property type="term" value="C:cytoplasm"/>
    <property type="evidence" value="ECO:0007669"/>
    <property type="project" value="TreeGrafter"/>
</dbReference>
<dbReference type="GO" id="GO:0005524">
    <property type="term" value="F:ATP binding"/>
    <property type="evidence" value="ECO:0007669"/>
    <property type="project" value="UniProtKB-KW"/>
</dbReference>
<evidence type="ECO:0000256" key="1">
    <source>
        <dbReference type="ARBA" id="ARBA00022741"/>
    </source>
</evidence>
<keyword evidence="1" id="KW-0547">Nucleotide-binding</keyword>
<dbReference type="PRINTS" id="PR00300">
    <property type="entry name" value="CLPPROTEASEA"/>
</dbReference>
<dbReference type="GO" id="GO:0034605">
    <property type="term" value="P:cellular response to heat"/>
    <property type="evidence" value="ECO:0007669"/>
    <property type="project" value="TreeGrafter"/>
</dbReference>
<dbReference type="InterPro" id="IPR019489">
    <property type="entry name" value="Clp_ATPase_C"/>
</dbReference>
<sequence>VGKTETAKALSQLFFGGEKHLLRFDMSLYQTISDIPKLIGSIDSGIPGLLSKAIRETPYAVLLLDEIEKADKNLLNIFLTILDEGYFTDGFGKRVDCKNLIIISTSNAGADYIFQSGAALTQDMLIQHLISKALFSPEFLNRFDGVVLYNPITDMSIIALARKMIVSIKETIYSLYKIKVEVSETTLADIIKRGYNPAFGARNLDRIIAQELEDRIAKLILEKKVSEGETIQL</sequence>
<feature type="domain" description="Clp ATPase C-terminal" evidence="3">
    <location>
        <begin position="152"/>
        <end position="233"/>
    </location>
</feature>
<protein>
    <recommendedName>
        <fullName evidence="3">Clp ATPase C-terminal domain-containing protein</fullName>
    </recommendedName>
</protein>
<dbReference type="InterPro" id="IPR003959">
    <property type="entry name" value="ATPase_AAA_core"/>
</dbReference>